<dbReference type="Proteomes" id="UP000789860">
    <property type="component" value="Unassembled WGS sequence"/>
</dbReference>
<feature type="non-terminal residue" evidence="1">
    <location>
        <position position="1"/>
    </location>
</feature>
<organism evidence="1 2">
    <name type="scientific">Scutellospora calospora</name>
    <dbReference type="NCBI Taxonomy" id="85575"/>
    <lineage>
        <taxon>Eukaryota</taxon>
        <taxon>Fungi</taxon>
        <taxon>Fungi incertae sedis</taxon>
        <taxon>Mucoromycota</taxon>
        <taxon>Glomeromycotina</taxon>
        <taxon>Glomeromycetes</taxon>
        <taxon>Diversisporales</taxon>
        <taxon>Gigasporaceae</taxon>
        <taxon>Scutellospora</taxon>
    </lineage>
</organism>
<proteinExistence type="predicted"/>
<protein>
    <submittedName>
        <fullName evidence="1">4540_t:CDS:1</fullName>
    </submittedName>
</protein>
<reference evidence="1" key="1">
    <citation type="submission" date="2021-06" db="EMBL/GenBank/DDBJ databases">
        <authorList>
            <person name="Kallberg Y."/>
            <person name="Tangrot J."/>
            <person name="Rosling A."/>
        </authorList>
    </citation>
    <scope>NUCLEOTIDE SEQUENCE</scope>
    <source>
        <strain evidence="1">AU212A</strain>
    </source>
</reference>
<dbReference type="EMBL" id="CAJVPM010004185">
    <property type="protein sequence ID" value="CAG8510174.1"/>
    <property type="molecule type" value="Genomic_DNA"/>
</dbReference>
<evidence type="ECO:0000313" key="1">
    <source>
        <dbReference type="EMBL" id="CAG8510174.1"/>
    </source>
</evidence>
<accession>A0ACA9L7Q4</accession>
<comment type="caution">
    <text evidence="1">The sequence shown here is derived from an EMBL/GenBank/DDBJ whole genome shotgun (WGS) entry which is preliminary data.</text>
</comment>
<keyword evidence="2" id="KW-1185">Reference proteome</keyword>
<gene>
    <name evidence="1" type="ORF">SCALOS_LOCUS3622</name>
</gene>
<name>A0ACA9L7Q4_9GLOM</name>
<sequence>LLSKILFKEQRRLNNSIELDPKKFLELITRSNFLLEGFFDEIFNAISPKNRDYQTRENDKKIAVRFCYLLARARNKFTNELKIEIGLYLLVSGCSSSAIDTLSNFGISACYKTIDDYKKKVAKEHLTKISSYFTFNVSIFFL</sequence>
<evidence type="ECO:0000313" key="2">
    <source>
        <dbReference type="Proteomes" id="UP000789860"/>
    </source>
</evidence>